<dbReference type="InterPro" id="IPR036736">
    <property type="entry name" value="ACP-like_sf"/>
</dbReference>
<accession>A0AA96WZ91</accession>
<reference evidence="6" key="1">
    <citation type="submission" date="2020-05" db="EMBL/GenBank/DDBJ databases">
        <authorList>
            <person name="Zhu T."/>
            <person name="Keshari N."/>
            <person name="Lu X."/>
        </authorList>
    </citation>
    <scope>NUCLEOTIDE SEQUENCE</scope>
    <source>
        <strain evidence="6">NK1-12</strain>
    </source>
</reference>
<evidence type="ECO:0000256" key="1">
    <source>
        <dbReference type="ARBA" id="ARBA00001957"/>
    </source>
</evidence>
<dbReference type="EMBL" id="CP053587">
    <property type="protein sequence ID" value="WNZ27672.1"/>
    <property type="molecule type" value="Genomic_DNA"/>
</dbReference>
<evidence type="ECO:0000259" key="5">
    <source>
        <dbReference type="PROSITE" id="PS50075"/>
    </source>
</evidence>
<evidence type="ECO:0000256" key="3">
    <source>
        <dbReference type="ARBA" id="ARBA00022553"/>
    </source>
</evidence>
<dbReference type="FunFam" id="1.10.1200.10:FF:000016">
    <property type="entry name" value="Non-ribosomal peptide synthase"/>
    <property type="match status" value="1"/>
</dbReference>
<dbReference type="CDD" id="cd19531">
    <property type="entry name" value="LCL_NRPS-like"/>
    <property type="match status" value="1"/>
</dbReference>
<dbReference type="Gene3D" id="3.40.50.1820">
    <property type="entry name" value="alpha/beta hydrolase"/>
    <property type="match status" value="1"/>
</dbReference>
<dbReference type="InterPro" id="IPR044894">
    <property type="entry name" value="TubC_N_sf"/>
</dbReference>
<dbReference type="InterPro" id="IPR001242">
    <property type="entry name" value="Condensation_dom"/>
</dbReference>
<dbReference type="Pfam" id="PF18563">
    <property type="entry name" value="TubC_N"/>
    <property type="match status" value="1"/>
</dbReference>
<dbReference type="Gene3D" id="2.30.38.10">
    <property type="entry name" value="Luciferase, Domain 3"/>
    <property type="match status" value="1"/>
</dbReference>
<dbReference type="SUPFAM" id="SSF53474">
    <property type="entry name" value="alpha/beta-Hydrolases"/>
    <property type="match status" value="1"/>
</dbReference>
<dbReference type="Pfam" id="PF00975">
    <property type="entry name" value="Thioesterase"/>
    <property type="match status" value="1"/>
</dbReference>
<dbReference type="PANTHER" id="PTHR45527">
    <property type="entry name" value="NONRIBOSOMAL PEPTIDE SYNTHETASE"/>
    <property type="match status" value="1"/>
</dbReference>
<comment type="cofactor">
    <cofactor evidence="1">
        <name>pantetheine 4'-phosphate</name>
        <dbReference type="ChEBI" id="CHEBI:47942"/>
    </cofactor>
</comment>
<dbReference type="SUPFAM" id="SSF47336">
    <property type="entry name" value="ACP-like"/>
    <property type="match status" value="1"/>
</dbReference>
<dbReference type="Gene3D" id="3.30.559.10">
    <property type="entry name" value="Chloramphenicol acetyltransferase-like domain"/>
    <property type="match status" value="1"/>
</dbReference>
<dbReference type="GO" id="GO:0043041">
    <property type="term" value="P:amino acid activation for nonribosomal peptide biosynthetic process"/>
    <property type="evidence" value="ECO:0007669"/>
    <property type="project" value="TreeGrafter"/>
</dbReference>
<dbReference type="GO" id="GO:0005829">
    <property type="term" value="C:cytosol"/>
    <property type="evidence" value="ECO:0007669"/>
    <property type="project" value="TreeGrafter"/>
</dbReference>
<dbReference type="SUPFAM" id="SSF52777">
    <property type="entry name" value="CoA-dependent acyltransferases"/>
    <property type="match status" value="2"/>
</dbReference>
<proteinExistence type="predicted"/>
<dbReference type="GO" id="GO:0008610">
    <property type="term" value="P:lipid biosynthetic process"/>
    <property type="evidence" value="ECO:0007669"/>
    <property type="project" value="UniProtKB-ARBA"/>
</dbReference>
<keyword evidence="3" id="KW-0597">Phosphoprotein</keyword>
<dbReference type="PROSITE" id="PS50075">
    <property type="entry name" value="CARRIER"/>
    <property type="match status" value="1"/>
</dbReference>
<evidence type="ECO:0000256" key="4">
    <source>
        <dbReference type="SAM" id="MobiDB-lite"/>
    </source>
</evidence>
<keyword evidence="2" id="KW-0596">Phosphopantetheine</keyword>
<dbReference type="GO" id="GO:0031177">
    <property type="term" value="F:phosphopantetheine binding"/>
    <property type="evidence" value="ECO:0007669"/>
    <property type="project" value="InterPro"/>
</dbReference>
<dbReference type="Gene3D" id="3.30.559.30">
    <property type="entry name" value="Nonribosomal peptide synthetase, condensation domain"/>
    <property type="match status" value="1"/>
</dbReference>
<protein>
    <recommendedName>
        <fullName evidence="5">Carrier domain-containing protein</fullName>
    </recommendedName>
</protein>
<sequence length="1074" mass="121427">MKSLELLLSELRSRQVQLWLEGDRLRYRAPEGRLSPDDLAELRDRKRELIEFLQDIKQCSSVEQSALQPVSRTGDLPLSFAQQRFWFLYQFEPDSPANNMPVVMRFTGNLNVDILKRSVAAIVRRHEILRSRFPMVEGKPVLVIDSELEVELHHVDLRAIPDAQREEEAHHRATEAARQPFDLEQGRLLRLTLFQLAEQNHLLLWNMPCIICDGTSSDLFYRELTTIYRALALNEPVVLPELPIQYVDFAHWQRQHLQGEVLESHLNYWKQQLNNPLTALPLPTDYPRPSGLRTCCGDRYARMLPKSLHQALLYLSQQLGTTLFVVLLSAFDILLHRYSQQDDVLTTFVSSGRNRIETENLIGFFSNTLILRTQFEPELTFRELVQRIHRQNLDAYAHQELPFERLIDALSPDQRQGRSPLFQTKFTLNPPWTNGQGMAAVVLPDLHIESLFGYIYHGKTKYDFILVTREQDQGLGAVIDYNAELFSAATIERAMDHFQMILENVVVDPDQAIATLPLLTAAEHRLLADWSRIKKDLTSILVGTELLEHLKQSGVAIEQWMTQVQSHVLDRHLQPVPIGVSGELYLSDKICNQDGLKLDSLPAGSLITNSSTHSSIQDLAVCLYPTGVTVRYLPSGELELASTSQSTDSNSIPNQSNVLDSSTRPISSPDRIEQALTEIWQSLLGIETISMRDNFFDLGGHSLLAVRLFTQIEEKFEQRLPLSTLLQAPTIEQLSAVLRQQEAEISWSPLVEIQTGDAEKLPLFCVHGGGFNVLVYRDLALNLGPDRPVYGLQAQGLHGRGGIKSNRLEDIAADYINEIRRVQPQGPYYLSGLSNGGNIALEMAQQLQTQGEQVALLAMFDSYGPDGITLLPPLPRLISSLGYALRYSLPRFGSRIREKGLGNLLQALKQQILSASQPSTTASDSEVRKLSSTKTLPFNHLHAYFAENWMNTISQRILEYSPWSFLTPATQLKSVEGSLSDTLRALEEEYSKIHKSYKLRPYSGKITLFLAQECPPGYKRDPALGWNKIATSGVEVYSIPGHHMSIMQSRILADCLKDCIDSTLRQENHQAEEA</sequence>
<dbReference type="SMART" id="SM00823">
    <property type="entry name" value="PKS_PP"/>
    <property type="match status" value="1"/>
</dbReference>
<dbReference type="PANTHER" id="PTHR45527:SF1">
    <property type="entry name" value="FATTY ACID SYNTHASE"/>
    <property type="match status" value="1"/>
</dbReference>
<dbReference type="InterPro" id="IPR023213">
    <property type="entry name" value="CAT-like_dom_sf"/>
</dbReference>
<dbReference type="AlphaFoldDB" id="A0AA96WZ91"/>
<gene>
    <name evidence="6" type="ORF">HJG54_33020</name>
</gene>
<dbReference type="Gene3D" id="1.10.10.1830">
    <property type="entry name" value="Non-ribosomal peptide synthase, adenylation domain"/>
    <property type="match status" value="1"/>
</dbReference>
<dbReference type="InterPro" id="IPR001031">
    <property type="entry name" value="Thioesterase"/>
</dbReference>
<dbReference type="GO" id="GO:0047527">
    <property type="term" value="F:2,3-dihydroxybenzoate-serine ligase activity"/>
    <property type="evidence" value="ECO:0007669"/>
    <property type="project" value="TreeGrafter"/>
</dbReference>
<organism evidence="6">
    <name type="scientific">Leptolyngbya sp. NK1-12</name>
    <dbReference type="NCBI Taxonomy" id="2547451"/>
    <lineage>
        <taxon>Bacteria</taxon>
        <taxon>Bacillati</taxon>
        <taxon>Cyanobacteriota</taxon>
        <taxon>Cyanophyceae</taxon>
        <taxon>Leptolyngbyales</taxon>
        <taxon>Leptolyngbyaceae</taxon>
        <taxon>Leptolyngbya group</taxon>
        <taxon>Leptolyngbya</taxon>
    </lineage>
</organism>
<dbReference type="InterPro" id="IPR009081">
    <property type="entry name" value="PP-bd_ACP"/>
</dbReference>
<dbReference type="RefSeq" id="WP_316436094.1">
    <property type="nucleotide sequence ID" value="NZ_CP053587.1"/>
</dbReference>
<evidence type="ECO:0000313" key="6">
    <source>
        <dbReference type="EMBL" id="WNZ27672.1"/>
    </source>
</evidence>
<dbReference type="GO" id="GO:0072330">
    <property type="term" value="P:monocarboxylic acid biosynthetic process"/>
    <property type="evidence" value="ECO:0007669"/>
    <property type="project" value="UniProtKB-ARBA"/>
</dbReference>
<evidence type="ECO:0000256" key="2">
    <source>
        <dbReference type="ARBA" id="ARBA00022450"/>
    </source>
</evidence>
<feature type="domain" description="Carrier" evidence="5">
    <location>
        <begin position="667"/>
        <end position="742"/>
    </location>
</feature>
<dbReference type="Pfam" id="PF00668">
    <property type="entry name" value="Condensation"/>
    <property type="match status" value="1"/>
</dbReference>
<dbReference type="InterPro" id="IPR041464">
    <property type="entry name" value="TubC_N"/>
</dbReference>
<dbReference type="InterPro" id="IPR029058">
    <property type="entry name" value="AB_hydrolase_fold"/>
</dbReference>
<dbReference type="InterPro" id="IPR020806">
    <property type="entry name" value="PKS_PP-bd"/>
</dbReference>
<name>A0AA96WZ91_9CYAN</name>
<dbReference type="Gene3D" id="1.10.1200.10">
    <property type="entry name" value="ACP-like"/>
    <property type="match status" value="1"/>
</dbReference>
<feature type="region of interest" description="Disordered" evidence="4">
    <location>
        <begin position="642"/>
        <end position="666"/>
    </location>
</feature>
<dbReference type="GO" id="GO:0009366">
    <property type="term" value="C:enterobactin synthetase complex"/>
    <property type="evidence" value="ECO:0007669"/>
    <property type="project" value="TreeGrafter"/>
</dbReference>
<dbReference type="GO" id="GO:0009239">
    <property type="term" value="P:enterobactin biosynthetic process"/>
    <property type="evidence" value="ECO:0007669"/>
    <property type="project" value="TreeGrafter"/>
</dbReference>
<dbReference type="Pfam" id="PF00550">
    <property type="entry name" value="PP-binding"/>
    <property type="match status" value="1"/>
</dbReference>